<feature type="region of interest" description="Disordered" evidence="1">
    <location>
        <begin position="1"/>
        <end position="25"/>
    </location>
</feature>
<evidence type="ECO:0000256" key="1">
    <source>
        <dbReference type="SAM" id="MobiDB-lite"/>
    </source>
</evidence>
<dbReference type="AlphaFoldDB" id="A0A974DIZ3"/>
<evidence type="ECO:0000313" key="2">
    <source>
        <dbReference type="EMBL" id="OCT91656.1"/>
    </source>
</evidence>
<dbReference type="EMBL" id="CM004469">
    <property type="protein sequence ID" value="OCT91656.1"/>
    <property type="molecule type" value="Genomic_DNA"/>
</dbReference>
<name>A0A974DIZ3_XENLA</name>
<protein>
    <submittedName>
        <fullName evidence="2">Uncharacterized protein</fullName>
    </submittedName>
</protein>
<dbReference type="Proteomes" id="UP000694892">
    <property type="component" value="Chromosome 2S"/>
</dbReference>
<evidence type="ECO:0000313" key="3">
    <source>
        <dbReference type="Proteomes" id="UP000694892"/>
    </source>
</evidence>
<accession>A0A974DIZ3</accession>
<proteinExistence type="predicted"/>
<sequence>MLPRPVWSDCTGGTDGSSVAEQAPHTGFSWPLENFAEHKEHAKYVTEAEAFALPPLGNMLPGSPVQLYTTSPPTVPPNLHQKRV</sequence>
<organism evidence="2 3">
    <name type="scientific">Xenopus laevis</name>
    <name type="common">African clawed frog</name>
    <dbReference type="NCBI Taxonomy" id="8355"/>
    <lineage>
        <taxon>Eukaryota</taxon>
        <taxon>Metazoa</taxon>
        <taxon>Chordata</taxon>
        <taxon>Craniata</taxon>
        <taxon>Vertebrata</taxon>
        <taxon>Euteleostomi</taxon>
        <taxon>Amphibia</taxon>
        <taxon>Batrachia</taxon>
        <taxon>Anura</taxon>
        <taxon>Pipoidea</taxon>
        <taxon>Pipidae</taxon>
        <taxon>Xenopodinae</taxon>
        <taxon>Xenopus</taxon>
        <taxon>Xenopus</taxon>
    </lineage>
</organism>
<feature type="region of interest" description="Disordered" evidence="1">
    <location>
        <begin position="64"/>
        <end position="84"/>
    </location>
</feature>
<gene>
    <name evidence="2" type="ORF">XELAEV_18014715mg</name>
</gene>
<reference evidence="3" key="1">
    <citation type="journal article" date="2016" name="Nature">
        <title>Genome evolution in the allotetraploid frog Xenopus laevis.</title>
        <authorList>
            <person name="Session A.M."/>
            <person name="Uno Y."/>
            <person name="Kwon T."/>
            <person name="Chapman J.A."/>
            <person name="Toyoda A."/>
            <person name="Takahashi S."/>
            <person name="Fukui A."/>
            <person name="Hikosaka A."/>
            <person name="Suzuki A."/>
            <person name="Kondo M."/>
            <person name="van Heeringen S.J."/>
            <person name="Quigley I."/>
            <person name="Heinz S."/>
            <person name="Ogino H."/>
            <person name="Ochi H."/>
            <person name="Hellsten U."/>
            <person name="Lyons J.B."/>
            <person name="Simakov O."/>
            <person name="Putnam N."/>
            <person name="Stites J."/>
            <person name="Kuroki Y."/>
            <person name="Tanaka T."/>
            <person name="Michiue T."/>
            <person name="Watanabe M."/>
            <person name="Bogdanovic O."/>
            <person name="Lister R."/>
            <person name="Georgiou G."/>
            <person name="Paranjpe S.S."/>
            <person name="van Kruijsbergen I."/>
            <person name="Shu S."/>
            <person name="Carlson J."/>
            <person name="Kinoshita T."/>
            <person name="Ohta Y."/>
            <person name="Mawaribuchi S."/>
            <person name="Jenkins J."/>
            <person name="Grimwood J."/>
            <person name="Schmutz J."/>
            <person name="Mitros T."/>
            <person name="Mozaffari S.V."/>
            <person name="Suzuki Y."/>
            <person name="Haramoto Y."/>
            <person name="Yamamoto T.S."/>
            <person name="Takagi C."/>
            <person name="Heald R."/>
            <person name="Miller K."/>
            <person name="Haudenschild C."/>
            <person name="Kitzman J."/>
            <person name="Nakayama T."/>
            <person name="Izutsu Y."/>
            <person name="Robert J."/>
            <person name="Fortriede J."/>
            <person name="Burns K."/>
            <person name="Lotay V."/>
            <person name="Karimi K."/>
            <person name="Yasuoka Y."/>
            <person name="Dichmann D.S."/>
            <person name="Flajnik M.F."/>
            <person name="Houston D.W."/>
            <person name="Shendure J."/>
            <person name="DuPasquier L."/>
            <person name="Vize P.D."/>
            <person name="Zorn A.M."/>
            <person name="Ito M."/>
            <person name="Marcotte E.M."/>
            <person name="Wallingford J.B."/>
            <person name="Ito Y."/>
            <person name="Asashima M."/>
            <person name="Ueno N."/>
            <person name="Matsuda Y."/>
            <person name="Veenstra G.J."/>
            <person name="Fujiyama A."/>
            <person name="Harland R.M."/>
            <person name="Taira M."/>
            <person name="Rokhsar D.S."/>
        </authorList>
    </citation>
    <scope>NUCLEOTIDE SEQUENCE [LARGE SCALE GENOMIC DNA]</scope>
    <source>
        <strain evidence="3">J</strain>
    </source>
</reference>